<feature type="region of interest" description="Disordered" evidence="1">
    <location>
        <begin position="85"/>
        <end position="105"/>
    </location>
</feature>
<feature type="region of interest" description="Disordered" evidence="1">
    <location>
        <begin position="1"/>
        <end position="37"/>
    </location>
</feature>
<keyword evidence="3" id="KW-1185">Reference proteome</keyword>
<name>A0A0C3G6G2_PILCF</name>
<reference evidence="3" key="2">
    <citation type="submission" date="2015-01" db="EMBL/GenBank/DDBJ databases">
        <title>Evolutionary Origins and Diversification of the Mycorrhizal Mutualists.</title>
        <authorList>
            <consortium name="DOE Joint Genome Institute"/>
            <consortium name="Mycorrhizal Genomics Consortium"/>
            <person name="Kohler A."/>
            <person name="Kuo A."/>
            <person name="Nagy L.G."/>
            <person name="Floudas D."/>
            <person name="Copeland A."/>
            <person name="Barry K.W."/>
            <person name="Cichocki N."/>
            <person name="Veneault-Fourrey C."/>
            <person name="LaButti K."/>
            <person name="Lindquist E.A."/>
            <person name="Lipzen A."/>
            <person name="Lundell T."/>
            <person name="Morin E."/>
            <person name="Murat C."/>
            <person name="Riley R."/>
            <person name="Ohm R."/>
            <person name="Sun H."/>
            <person name="Tunlid A."/>
            <person name="Henrissat B."/>
            <person name="Grigoriev I.V."/>
            <person name="Hibbett D.S."/>
            <person name="Martin F."/>
        </authorList>
    </citation>
    <scope>NUCLEOTIDE SEQUENCE [LARGE SCALE GENOMIC DNA]</scope>
    <source>
        <strain evidence="3">F 1598</strain>
    </source>
</reference>
<proteinExistence type="predicted"/>
<dbReference type="EMBL" id="KN832979">
    <property type="protein sequence ID" value="KIM87404.1"/>
    <property type="molecule type" value="Genomic_DNA"/>
</dbReference>
<reference evidence="2 3" key="1">
    <citation type="submission" date="2014-04" db="EMBL/GenBank/DDBJ databases">
        <authorList>
            <consortium name="DOE Joint Genome Institute"/>
            <person name="Kuo A."/>
            <person name="Tarkka M."/>
            <person name="Buscot F."/>
            <person name="Kohler A."/>
            <person name="Nagy L.G."/>
            <person name="Floudas D."/>
            <person name="Copeland A."/>
            <person name="Barry K.W."/>
            <person name="Cichocki N."/>
            <person name="Veneault-Fourrey C."/>
            <person name="LaButti K."/>
            <person name="Lindquist E.A."/>
            <person name="Lipzen A."/>
            <person name="Lundell T."/>
            <person name="Morin E."/>
            <person name="Murat C."/>
            <person name="Sun H."/>
            <person name="Tunlid A."/>
            <person name="Henrissat B."/>
            <person name="Grigoriev I.V."/>
            <person name="Hibbett D.S."/>
            <person name="Martin F."/>
            <person name="Nordberg H.P."/>
            <person name="Cantor M.N."/>
            <person name="Hua S.X."/>
        </authorList>
    </citation>
    <scope>NUCLEOTIDE SEQUENCE [LARGE SCALE GENOMIC DNA]</scope>
    <source>
        <strain evidence="2 3">F 1598</strain>
    </source>
</reference>
<dbReference type="AlphaFoldDB" id="A0A0C3G6G2"/>
<protein>
    <submittedName>
        <fullName evidence="2">Uncharacterized protein</fullName>
    </submittedName>
</protein>
<dbReference type="HOGENOM" id="CLU_2134451_0_0_1"/>
<dbReference type="Proteomes" id="UP000054166">
    <property type="component" value="Unassembled WGS sequence"/>
</dbReference>
<feature type="compositionally biased region" description="Polar residues" evidence="1">
    <location>
        <begin position="85"/>
        <end position="94"/>
    </location>
</feature>
<organism evidence="2 3">
    <name type="scientific">Piloderma croceum (strain F 1598)</name>
    <dbReference type="NCBI Taxonomy" id="765440"/>
    <lineage>
        <taxon>Eukaryota</taxon>
        <taxon>Fungi</taxon>
        <taxon>Dikarya</taxon>
        <taxon>Basidiomycota</taxon>
        <taxon>Agaricomycotina</taxon>
        <taxon>Agaricomycetes</taxon>
        <taxon>Agaricomycetidae</taxon>
        <taxon>Atheliales</taxon>
        <taxon>Atheliaceae</taxon>
        <taxon>Piloderma</taxon>
    </lineage>
</organism>
<evidence type="ECO:0000256" key="1">
    <source>
        <dbReference type="SAM" id="MobiDB-lite"/>
    </source>
</evidence>
<feature type="compositionally biased region" description="Acidic residues" evidence="1">
    <location>
        <begin position="22"/>
        <end position="34"/>
    </location>
</feature>
<gene>
    <name evidence="2" type="ORF">PILCRDRAFT_3877</name>
</gene>
<evidence type="ECO:0000313" key="3">
    <source>
        <dbReference type="Proteomes" id="UP000054166"/>
    </source>
</evidence>
<evidence type="ECO:0000313" key="2">
    <source>
        <dbReference type="EMBL" id="KIM87404.1"/>
    </source>
</evidence>
<accession>A0A0C3G6G2</accession>
<sequence>MDDSLKQPGASPDSIESSDRLDADEENSSGDEDGGLNWTKLPASTAVFLVSVMDARLVGPSSTQWVAGGNEQLFVFICSPAHTSTGIKDSSADGNETGRGIDQPRARYFKFGT</sequence>
<dbReference type="OrthoDB" id="408683at2759"/>
<dbReference type="InParanoid" id="A0A0C3G6G2"/>